<keyword evidence="2" id="KW-1185">Reference proteome</keyword>
<dbReference type="AlphaFoldDB" id="A0A975FQ21"/>
<reference evidence="1" key="1">
    <citation type="submission" date="2021-03" db="EMBL/GenBank/DDBJ databases">
        <title>Agromyces archimandritus sp. nov., isolated from the cockroach Archimandrita tessellata.</title>
        <authorList>
            <person name="Guzman J."/>
            <person name="Ortuzar M."/>
            <person name="Poehlein A."/>
            <person name="Daniel R."/>
            <person name="Trujillo M."/>
            <person name="Vilcinskas A."/>
        </authorList>
    </citation>
    <scope>NUCLEOTIDE SEQUENCE</scope>
    <source>
        <strain evidence="1">G127AT</strain>
    </source>
</reference>
<organism evidence="1 2">
    <name type="scientific">Agromyces archimandritae</name>
    <dbReference type="NCBI Taxonomy" id="2781962"/>
    <lineage>
        <taxon>Bacteria</taxon>
        <taxon>Bacillati</taxon>
        <taxon>Actinomycetota</taxon>
        <taxon>Actinomycetes</taxon>
        <taxon>Micrococcales</taxon>
        <taxon>Microbacteriaceae</taxon>
        <taxon>Agromyces</taxon>
    </lineage>
</organism>
<proteinExistence type="predicted"/>
<dbReference type="KEGG" id="aarc:G127AT_06880"/>
<sequence length="213" mass="22183">MIAASAVALAALVVTGGVWYAIGNQELVPPILIGTPSNVTPPPKEDQLPIGCSGGDSRDAAMVLAAQAEAPRTGTGAVEFAASFGRWAEQYPVPAPGEALQLQAAVISPGSSYDLVSYLEGEPNLSDGLVPNGTEFHLSTVPGVWNLESYSYDGAVVSVGMGIVVGGALHSTFRVSSMYRLSWTDDGWTVEDAMQPRAAEQLFSMGTEFTEGC</sequence>
<protein>
    <submittedName>
        <fullName evidence="1">Uncharacterized protein</fullName>
    </submittedName>
</protein>
<evidence type="ECO:0000313" key="2">
    <source>
        <dbReference type="Proteomes" id="UP000671914"/>
    </source>
</evidence>
<dbReference type="EMBL" id="CP071696">
    <property type="protein sequence ID" value="QTX05909.1"/>
    <property type="molecule type" value="Genomic_DNA"/>
</dbReference>
<dbReference type="RefSeq" id="WP_210901336.1">
    <property type="nucleotide sequence ID" value="NZ_CP071696.1"/>
</dbReference>
<accession>A0A975FQ21</accession>
<dbReference type="Proteomes" id="UP000671914">
    <property type="component" value="Chromosome"/>
</dbReference>
<gene>
    <name evidence="1" type="ORF">G127AT_06880</name>
</gene>
<evidence type="ECO:0000313" key="1">
    <source>
        <dbReference type="EMBL" id="QTX05909.1"/>
    </source>
</evidence>
<name>A0A975FQ21_9MICO</name>